<evidence type="ECO:0000313" key="3">
    <source>
        <dbReference type="Proteomes" id="UP000198432"/>
    </source>
</evidence>
<sequence>MRNLSLLFSLSVLLLLSCNKPSKITASAPPTDHEVLEEPLPPKAGKPATAADEDYHSLTLDTTGLSPEPNTPVQLLLEGTFHKQEVWQGAERQEWLGLFYENGKYELRPTKLKVHVVEDPTADSAGVISGREVIGIAPHVAFFIRGLQAKAGAVDSASFSKTTVAANKAIPYTFKGQDYLIKAYGDSIQEADMEYAYRNYGWKVVGRKRGKQIEQVLAEDESFDDSIYVLLWAGDLDRDGIPDLLLDLSNHYNVSRYTLFLSSMAERGKLYKKVAMFETIGC</sequence>
<organism evidence="2 3">
    <name type="scientific">Pontibacter ummariensis</name>
    <dbReference type="NCBI Taxonomy" id="1610492"/>
    <lineage>
        <taxon>Bacteria</taxon>
        <taxon>Pseudomonadati</taxon>
        <taxon>Bacteroidota</taxon>
        <taxon>Cytophagia</taxon>
        <taxon>Cytophagales</taxon>
        <taxon>Hymenobacteraceae</taxon>
        <taxon>Pontibacter</taxon>
    </lineage>
</organism>
<proteinExistence type="predicted"/>
<keyword evidence="3" id="KW-1185">Reference proteome</keyword>
<protein>
    <submittedName>
        <fullName evidence="2">Uncharacterized protein</fullName>
    </submittedName>
</protein>
<dbReference type="OrthoDB" id="1091452at2"/>
<name>A0A239C3A6_9BACT</name>
<accession>A0A239C3A6</accession>
<dbReference type="AlphaFoldDB" id="A0A239C3A6"/>
<dbReference type="PROSITE" id="PS51257">
    <property type="entry name" value="PROKAR_LIPOPROTEIN"/>
    <property type="match status" value="1"/>
</dbReference>
<feature type="region of interest" description="Disordered" evidence="1">
    <location>
        <begin position="26"/>
        <end position="51"/>
    </location>
</feature>
<reference evidence="3" key="1">
    <citation type="submission" date="2017-06" db="EMBL/GenBank/DDBJ databases">
        <authorList>
            <person name="Varghese N."/>
            <person name="Submissions S."/>
        </authorList>
    </citation>
    <scope>NUCLEOTIDE SEQUENCE [LARGE SCALE GENOMIC DNA]</scope>
    <source>
        <strain evidence="3">NKM1</strain>
    </source>
</reference>
<gene>
    <name evidence="2" type="ORF">SAMN06296052_102307</name>
</gene>
<evidence type="ECO:0000313" key="2">
    <source>
        <dbReference type="EMBL" id="SNS14382.1"/>
    </source>
</evidence>
<dbReference type="EMBL" id="FZOQ01000002">
    <property type="protein sequence ID" value="SNS14382.1"/>
    <property type="molecule type" value="Genomic_DNA"/>
</dbReference>
<dbReference type="Proteomes" id="UP000198432">
    <property type="component" value="Unassembled WGS sequence"/>
</dbReference>
<dbReference type="RefSeq" id="WP_089317776.1">
    <property type="nucleotide sequence ID" value="NZ_FZOQ01000002.1"/>
</dbReference>
<evidence type="ECO:0000256" key="1">
    <source>
        <dbReference type="SAM" id="MobiDB-lite"/>
    </source>
</evidence>